<organism evidence="1 2">
    <name type="scientific">Coffea canephora</name>
    <name type="common">Robusta coffee</name>
    <dbReference type="NCBI Taxonomy" id="49390"/>
    <lineage>
        <taxon>Eukaryota</taxon>
        <taxon>Viridiplantae</taxon>
        <taxon>Streptophyta</taxon>
        <taxon>Embryophyta</taxon>
        <taxon>Tracheophyta</taxon>
        <taxon>Spermatophyta</taxon>
        <taxon>Magnoliopsida</taxon>
        <taxon>eudicotyledons</taxon>
        <taxon>Gunneridae</taxon>
        <taxon>Pentapetalae</taxon>
        <taxon>asterids</taxon>
        <taxon>lamiids</taxon>
        <taxon>Gentianales</taxon>
        <taxon>Rubiaceae</taxon>
        <taxon>Ixoroideae</taxon>
        <taxon>Gardenieae complex</taxon>
        <taxon>Bertiereae - Coffeeae clade</taxon>
        <taxon>Coffeeae</taxon>
        <taxon>Coffea</taxon>
    </lineage>
</organism>
<keyword evidence="2" id="KW-1185">Reference proteome</keyword>
<reference evidence="2" key="1">
    <citation type="journal article" date="2014" name="Science">
        <title>The coffee genome provides insight into the convergent evolution of caffeine biosynthesis.</title>
        <authorList>
            <person name="Denoeud F."/>
            <person name="Carretero-Paulet L."/>
            <person name="Dereeper A."/>
            <person name="Droc G."/>
            <person name="Guyot R."/>
            <person name="Pietrella M."/>
            <person name="Zheng C."/>
            <person name="Alberti A."/>
            <person name="Anthony F."/>
            <person name="Aprea G."/>
            <person name="Aury J.M."/>
            <person name="Bento P."/>
            <person name="Bernard M."/>
            <person name="Bocs S."/>
            <person name="Campa C."/>
            <person name="Cenci A."/>
            <person name="Combes M.C."/>
            <person name="Crouzillat D."/>
            <person name="Da Silva C."/>
            <person name="Daddiego L."/>
            <person name="De Bellis F."/>
            <person name="Dussert S."/>
            <person name="Garsmeur O."/>
            <person name="Gayraud T."/>
            <person name="Guignon V."/>
            <person name="Jahn K."/>
            <person name="Jamilloux V."/>
            <person name="Joet T."/>
            <person name="Labadie K."/>
            <person name="Lan T."/>
            <person name="Leclercq J."/>
            <person name="Lepelley M."/>
            <person name="Leroy T."/>
            <person name="Li L.T."/>
            <person name="Librado P."/>
            <person name="Lopez L."/>
            <person name="Munoz A."/>
            <person name="Noel B."/>
            <person name="Pallavicini A."/>
            <person name="Perrotta G."/>
            <person name="Poncet V."/>
            <person name="Pot D."/>
            <person name="Priyono X."/>
            <person name="Rigoreau M."/>
            <person name="Rouard M."/>
            <person name="Rozas J."/>
            <person name="Tranchant-Dubreuil C."/>
            <person name="VanBuren R."/>
            <person name="Zhang Q."/>
            <person name="Andrade A.C."/>
            <person name="Argout X."/>
            <person name="Bertrand B."/>
            <person name="de Kochko A."/>
            <person name="Graziosi G."/>
            <person name="Henry R.J."/>
            <person name="Jayarama X."/>
            <person name="Ming R."/>
            <person name="Nagai C."/>
            <person name="Rounsley S."/>
            <person name="Sankoff D."/>
            <person name="Giuliano G."/>
            <person name="Albert V.A."/>
            <person name="Wincker P."/>
            <person name="Lashermes P."/>
        </authorList>
    </citation>
    <scope>NUCLEOTIDE SEQUENCE [LARGE SCALE GENOMIC DNA]</scope>
    <source>
        <strain evidence="2">cv. DH200-94</strain>
    </source>
</reference>
<gene>
    <name evidence="1" type="ORF">GSCOC_T00024408001</name>
</gene>
<protein>
    <submittedName>
        <fullName evidence="1">Uncharacterized protein</fullName>
    </submittedName>
</protein>
<dbReference type="EMBL" id="HG739109">
    <property type="protein sequence ID" value="CDP07222.1"/>
    <property type="molecule type" value="Genomic_DNA"/>
</dbReference>
<evidence type="ECO:0000313" key="2">
    <source>
        <dbReference type="Proteomes" id="UP000295252"/>
    </source>
</evidence>
<proteinExistence type="predicted"/>
<name>A0A068UG47_COFCA</name>
<evidence type="ECO:0000313" key="1">
    <source>
        <dbReference type="EMBL" id="CDP07222.1"/>
    </source>
</evidence>
<dbReference type="InParanoid" id="A0A068UG47"/>
<accession>A0A068UG47</accession>
<sequence length="104" mass="12494">MWLVRTYLNCMSCFWGCNQEAILRFDVWLSYSTVISEVNVILEIDLFWENRCCNRLGYTSEGFLLACLRESWRELGRRPANPLVRLRGKWGRHNECYDSSFHYE</sequence>
<dbReference type="AlphaFoldDB" id="A0A068UG47"/>
<dbReference type="Proteomes" id="UP000295252">
    <property type="component" value="Chromosome X"/>
</dbReference>
<dbReference type="Gramene" id="CDP07222">
    <property type="protein sequence ID" value="CDP07222"/>
    <property type="gene ID" value="GSCOC_T00024408001"/>
</dbReference>